<evidence type="ECO:0000313" key="2">
    <source>
        <dbReference type="EMBL" id="APF17336.1"/>
    </source>
</evidence>
<dbReference type="Proteomes" id="UP000004671">
    <property type="component" value="Chromosome"/>
</dbReference>
<dbReference type="GO" id="GO:0016874">
    <property type="term" value="F:ligase activity"/>
    <property type="evidence" value="ECO:0007669"/>
    <property type="project" value="UniProtKB-KW"/>
</dbReference>
<dbReference type="Gene3D" id="3.40.50.12780">
    <property type="entry name" value="N-terminal domain of ligase-like"/>
    <property type="match status" value="1"/>
</dbReference>
<protein>
    <submittedName>
        <fullName evidence="3">AMP-dependent synthetase and ligase</fullName>
    </submittedName>
    <submittedName>
        <fullName evidence="2">Acyl-CoA synthetase (AMP-forming)/AMP-acid ligase II</fullName>
    </submittedName>
</protein>
<feature type="domain" description="AMP-dependent synthetase/ligase" evidence="1">
    <location>
        <begin position="200"/>
        <end position="403"/>
    </location>
</feature>
<dbReference type="RefSeq" id="WP_006928583.1">
    <property type="nucleotide sequence ID" value="NZ_CM001402.1"/>
</dbReference>
<dbReference type="KEGG" id="caby:Cabys_585"/>
<dbReference type="InParanoid" id="H1XT22"/>
<proteinExistence type="predicted"/>
<dbReference type="InterPro" id="IPR000873">
    <property type="entry name" value="AMP-dep_synth/lig_dom"/>
</dbReference>
<name>H1XT22_CALAY</name>
<dbReference type="eggNOG" id="COG1022">
    <property type="taxonomic scope" value="Bacteria"/>
</dbReference>
<feature type="domain" description="AMP-dependent synthetase/ligase" evidence="1">
    <location>
        <begin position="18"/>
        <end position="151"/>
    </location>
</feature>
<dbReference type="Pfam" id="PF00501">
    <property type="entry name" value="AMP-binding"/>
    <property type="match status" value="2"/>
</dbReference>
<dbReference type="EMBL" id="CM001402">
    <property type="protein sequence ID" value="EHO41451.1"/>
    <property type="molecule type" value="Genomic_DNA"/>
</dbReference>
<reference evidence="2 5" key="2">
    <citation type="submission" date="2016-11" db="EMBL/GenBank/DDBJ databases">
        <title>Genomic analysis of Caldithrix abyssi and proposal of a novel bacterial phylum Caldithrichaeota.</title>
        <authorList>
            <person name="Kublanov I."/>
            <person name="Sigalova O."/>
            <person name="Gavrilov S."/>
            <person name="Lebedinsky A."/>
            <person name="Ivanova N."/>
            <person name="Daum C."/>
            <person name="Reddy T."/>
            <person name="Klenk H.P."/>
            <person name="Goker M."/>
            <person name="Reva O."/>
            <person name="Miroshnichenko M."/>
            <person name="Kyprides N."/>
            <person name="Woyke T."/>
            <person name="Gelfand M."/>
        </authorList>
    </citation>
    <scope>NUCLEOTIDE SEQUENCE [LARGE SCALE GENOMIC DNA]</scope>
    <source>
        <strain evidence="2 5">LF13</strain>
    </source>
</reference>
<dbReference type="Proteomes" id="UP000183868">
    <property type="component" value="Chromosome"/>
</dbReference>
<evidence type="ECO:0000313" key="3">
    <source>
        <dbReference type="EMBL" id="EHO41451.1"/>
    </source>
</evidence>
<dbReference type="OrthoDB" id="9801302at2"/>
<dbReference type="EMBL" id="CP018099">
    <property type="protein sequence ID" value="APF17336.1"/>
    <property type="molecule type" value="Genomic_DNA"/>
</dbReference>
<dbReference type="SUPFAM" id="SSF56801">
    <property type="entry name" value="Acetyl-CoA synthetase-like"/>
    <property type="match status" value="1"/>
</dbReference>
<dbReference type="InterPro" id="IPR042099">
    <property type="entry name" value="ANL_N_sf"/>
</dbReference>
<dbReference type="HOGENOM" id="CLU_512580_0_0_0"/>
<sequence length="531" mass="60291">MAENSLTIPAILESNFSRSSTRVIFNFPDGSSATFAVFYNRVELLSEFLLRNGIKKGDCVAILDSRFTNLPIIYFALAQIGAITIPIVPALSDEDLHFFLKQNRIVAVFAAQEIKPRIKQHSYHHLKFFIDIHSFKFESLQEDTVSEKFEKEIHKIKKAALELVKAEEVIPPPQIEEDDEIQRLILPDLHGKWQFYRYNHKHLISSASIASETIGLNAESKVLLLLPFYFNLTFSLGVLGTILKGYQVVFGAQPQTLGELADLIKRYQPTHVLLESGLLERILKPQLQAVGRRSILKTSLKIFSFLKDKITGGKLDFMKQVEWLISANLTPLNRSCNQFLLKNKIRHHLLFGIFETTSVLLSGKAVEDFCWIKGQLVRDMEAKIEEGERPGGALWVKGPNVLKSDPTTDFSRTPLIAEPAEEAFKILGFHSTIIEFASGFKLDARVVEASLRELEEIVEVLIFKHNDELVLKVLPNPELMSLNEGELEAHLIKKIQNHLAGQFPFPVEISRISIERQPFPKTYLGQLLRIE</sequence>
<keyword evidence="3" id="KW-0436">Ligase</keyword>
<evidence type="ECO:0000259" key="1">
    <source>
        <dbReference type="Pfam" id="PF00501"/>
    </source>
</evidence>
<evidence type="ECO:0000313" key="5">
    <source>
        <dbReference type="Proteomes" id="UP000183868"/>
    </source>
</evidence>
<dbReference type="PaxDb" id="880073-Calab_1836"/>
<evidence type="ECO:0000313" key="4">
    <source>
        <dbReference type="Proteomes" id="UP000004671"/>
    </source>
</evidence>
<accession>H1XT22</accession>
<gene>
    <name evidence="2" type="ORF">Cabys_585</name>
    <name evidence="3" type="ORF">Calab_1836</name>
</gene>
<dbReference type="AlphaFoldDB" id="H1XT22"/>
<reference evidence="3 4" key="1">
    <citation type="submission" date="2011-09" db="EMBL/GenBank/DDBJ databases">
        <title>The permanent draft genome of Caldithrix abyssi DSM 13497.</title>
        <authorList>
            <consortium name="US DOE Joint Genome Institute (JGI-PGF)"/>
            <person name="Lucas S."/>
            <person name="Han J."/>
            <person name="Lapidus A."/>
            <person name="Bruce D."/>
            <person name="Goodwin L."/>
            <person name="Pitluck S."/>
            <person name="Peters L."/>
            <person name="Kyrpides N."/>
            <person name="Mavromatis K."/>
            <person name="Ivanova N."/>
            <person name="Mikhailova N."/>
            <person name="Chertkov O."/>
            <person name="Detter J.C."/>
            <person name="Tapia R."/>
            <person name="Han C."/>
            <person name="Land M."/>
            <person name="Hauser L."/>
            <person name="Markowitz V."/>
            <person name="Cheng J.-F."/>
            <person name="Hugenholtz P."/>
            <person name="Woyke T."/>
            <person name="Wu D."/>
            <person name="Spring S."/>
            <person name="Brambilla E."/>
            <person name="Klenk H.-P."/>
            <person name="Eisen J.A."/>
        </authorList>
    </citation>
    <scope>NUCLEOTIDE SEQUENCE [LARGE SCALE GENOMIC DNA]</scope>
    <source>
        <strain evidence="3 4">DSM 13497</strain>
    </source>
</reference>
<keyword evidence="4" id="KW-1185">Reference proteome</keyword>
<organism evidence="3 4">
    <name type="scientific">Caldithrix abyssi DSM 13497</name>
    <dbReference type="NCBI Taxonomy" id="880073"/>
    <lineage>
        <taxon>Bacteria</taxon>
        <taxon>Pseudomonadati</taxon>
        <taxon>Calditrichota</taxon>
        <taxon>Calditrichia</taxon>
        <taxon>Calditrichales</taxon>
        <taxon>Calditrichaceae</taxon>
        <taxon>Caldithrix</taxon>
    </lineage>
</organism>
<dbReference type="STRING" id="880073.Cabys_585"/>
<dbReference type="PANTHER" id="PTHR24096">
    <property type="entry name" value="LONG-CHAIN-FATTY-ACID--COA LIGASE"/>
    <property type="match status" value="1"/>
</dbReference>